<gene>
    <name evidence="1" type="ORF">BDN71DRAFT_1593580</name>
</gene>
<proteinExistence type="predicted"/>
<dbReference type="Proteomes" id="UP000807025">
    <property type="component" value="Unassembled WGS sequence"/>
</dbReference>
<accession>A0A9P5ZMY9</accession>
<sequence>MSMTRNKTAAPYQNREALDQLATTMGEYDFLLNKHTAGAPPSLPNFHKIYTLGSQGFVDIAPPFPYMGSDDYPAKKAEYLAFCDFYCKSETPADPVRSVMAVQAANYAKQIYNQEFLLLNQEERSYVHENICKYYCARFSSIRQDRPILSWHTCTCPTDVLPYELMSSIQYHTDSDGIQQCTILDYGTSKALGDWVKVEHGNGRVEQLTKEDMLLLLKKTISVSKL</sequence>
<protein>
    <submittedName>
        <fullName evidence="1">Uncharacterized protein</fullName>
    </submittedName>
</protein>
<comment type="caution">
    <text evidence="1">The sequence shown here is derived from an EMBL/GenBank/DDBJ whole genome shotgun (WGS) entry which is preliminary data.</text>
</comment>
<dbReference type="AlphaFoldDB" id="A0A9P5ZMY9"/>
<evidence type="ECO:0000313" key="1">
    <source>
        <dbReference type="EMBL" id="KAF9489239.1"/>
    </source>
</evidence>
<dbReference type="EMBL" id="MU154678">
    <property type="protein sequence ID" value="KAF9489239.1"/>
    <property type="molecule type" value="Genomic_DNA"/>
</dbReference>
<organism evidence="1 2">
    <name type="scientific">Pleurotus eryngii</name>
    <name type="common">Boletus of the steppes</name>
    <dbReference type="NCBI Taxonomy" id="5323"/>
    <lineage>
        <taxon>Eukaryota</taxon>
        <taxon>Fungi</taxon>
        <taxon>Dikarya</taxon>
        <taxon>Basidiomycota</taxon>
        <taxon>Agaricomycotina</taxon>
        <taxon>Agaricomycetes</taxon>
        <taxon>Agaricomycetidae</taxon>
        <taxon>Agaricales</taxon>
        <taxon>Pleurotineae</taxon>
        <taxon>Pleurotaceae</taxon>
        <taxon>Pleurotus</taxon>
    </lineage>
</organism>
<keyword evidence="2" id="KW-1185">Reference proteome</keyword>
<evidence type="ECO:0000313" key="2">
    <source>
        <dbReference type="Proteomes" id="UP000807025"/>
    </source>
</evidence>
<name>A0A9P5ZMY9_PLEER</name>
<reference evidence="1" key="1">
    <citation type="submission" date="2020-11" db="EMBL/GenBank/DDBJ databases">
        <authorList>
            <consortium name="DOE Joint Genome Institute"/>
            <person name="Ahrendt S."/>
            <person name="Riley R."/>
            <person name="Andreopoulos W."/>
            <person name="Labutti K."/>
            <person name="Pangilinan J."/>
            <person name="Ruiz-Duenas F.J."/>
            <person name="Barrasa J.M."/>
            <person name="Sanchez-Garcia M."/>
            <person name="Camarero S."/>
            <person name="Miyauchi S."/>
            <person name="Serrano A."/>
            <person name="Linde D."/>
            <person name="Babiker R."/>
            <person name="Drula E."/>
            <person name="Ayuso-Fernandez I."/>
            <person name="Pacheco R."/>
            <person name="Padilla G."/>
            <person name="Ferreira P."/>
            <person name="Barriuso J."/>
            <person name="Kellner H."/>
            <person name="Castanera R."/>
            <person name="Alfaro M."/>
            <person name="Ramirez L."/>
            <person name="Pisabarro A.G."/>
            <person name="Kuo A."/>
            <person name="Tritt A."/>
            <person name="Lipzen A."/>
            <person name="He G."/>
            <person name="Yan M."/>
            <person name="Ng V."/>
            <person name="Cullen D."/>
            <person name="Martin F."/>
            <person name="Rosso M.-N."/>
            <person name="Henrissat B."/>
            <person name="Hibbett D."/>
            <person name="Martinez A.T."/>
            <person name="Grigoriev I.V."/>
        </authorList>
    </citation>
    <scope>NUCLEOTIDE SEQUENCE</scope>
    <source>
        <strain evidence="1">ATCC 90797</strain>
    </source>
</reference>